<keyword evidence="3 5" id="KW-0285">Flavoprotein</keyword>
<evidence type="ECO:0000256" key="5">
    <source>
        <dbReference type="RuleBase" id="RU362125"/>
    </source>
</evidence>
<dbReference type="PROSITE" id="PS00072">
    <property type="entry name" value="ACYL_COA_DH_1"/>
    <property type="match status" value="1"/>
</dbReference>
<dbReference type="InterPro" id="IPR046373">
    <property type="entry name" value="Acyl-CoA_Oxase/DH_mid-dom_sf"/>
</dbReference>
<feature type="domain" description="Acyl-CoA dehydrogenase/oxidase N-terminal" evidence="8">
    <location>
        <begin position="66"/>
        <end position="175"/>
    </location>
</feature>
<evidence type="ECO:0000259" key="8">
    <source>
        <dbReference type="Pfam" id="PF02771"/>
    </source>
</evidence>
<evidence type="ECO:0000256" key="4">
    <source>
        <dbReference type="ARBA" id="ARBA00022827"/>
    </source>
</evidence>
<dbReference type="EMBL" id="JALJOT010000008">
    <property type="protein sequence ID" value="KAK9908043.1"/>
    <property type="molecule type" value="Genomic_DNA"/>
</dbReference>
<keyword evidence="10" id="KW-1185">Reference proteome</keyword>
<dbReference type="Gene3D" id="2.40.110.10">
    <property type="entry name" value="Butyryl-CoA Dehydrogenase, subunit A, domain 2"/>
    <property type="match status" value="1"/>
</dbReference>
<dbReference type="PANTHER" id="PTHR43188:SF1">
    <property type="entry name" value="ACYL-COA DEHYDROGENASE"/>
    <property type="match status" value="1"/>
</dbReference>
<dbReference type="Pfam" id="PF00441">
    <property type="entry name" value="Acyl-CoA_dh_1"/>
    <property type="match status" value="1"/>
</dbReference>
<dbReference type="Pfam" id="PF02771">
    <property type="entry name" value="Acyl-CoA_dh_N"/>
    <property type="match status" value="1"/>
</dbReference>
<dbReference type="InterPro" id="IPR006091">
    <property type="entry name" value="Acyl-CoA_Oxase/DH_mid-dom"/>
</dbReference>
<dbReference type="Pfam" id="PF02770">
    <property type="entry name" value="Acyl-CoA_dh_M"/>
    <property type="match status" value="1"/>
</dbReference>
<evidence type="ECO:0000313" key="10">
    <source>
        <dbReference type="Proteomes" id="UP001491310"/>
    </source>
</evidence>
<sequence>MDRVRVLAGHLGVSNHQGPLDEASGAQLQREATLATTNYEGFPYAQTMANFPPAVHDVFLFDELLSPEEKDIRYRTRAFMEKEIAPIIANYWERAAFPFEVVPNLAKLNLGGANLAGYGCPGQSVIGAAMAVVEIARVDASMSTFLMVHNSLCMLTLGLLGSEEQKRELLPDMAALKLIGAWGLTEPSNGSDAAALQTTARKVNGGWVLNGQKRWIGNATFADVIVIWARSSETKQVNAFVVRKGARGLRTSKIENKIALRVVQNADIFLDDCFVADSARLPGVTSFKDTNKVLAISRIMVAWQPVGIACGVFDMCKRYVDERVQFGAALGSFQLVQEKLARMLANVQAMFLMCWRLSKLYEEGKMTHELASTTKAWTTLRGREVVSLGRELLGGNGVVSDFLVAKAFGDMEAIYTYEGTYEVNVLVAGRGITGKAAFKAAPARKQPTSVQA</sequence>
<evidence type="ECO:0000259" key="7">
    <source>
        <dbReference type="Pfam" id="PF02770"/>
    </source>
</evidence>
<reference evidence="9 10" key="1">
    <citation type="journal article" date="2024" name="Nat. Commun.">
        <title>Phylogenomics reveals the evolutionary origins of lichenization in chlorophyte algae.</title>
        <authorList>
            <person name="Puginier C."/>
            <person name="Libourel C."/>
            <person name="Otte J."/>
            <person name="Skaloud P."/>
            <person name="Haon M."/>
            <person name="Grisel S."/>
            <person name="Petersen M."/>
            <person name="Berrin J.G."/>
            <person name="Delaux P.M."/>
            <person name="Dal Grande F."/>
            <person name="Keller J."/>
        </authorList>
    </citation>
    <scope>NUCLEOTIDE SEQUENCE [LARGE SCALE GENOMIC DNA]</scope>
    <source>
        <strain evidence="9 10">SAG 216-7</strain>
    </source>
</reference>
<comment type="cofactor">
    <cofactor evidence="1 5">
        <name>FAD</name>
        <dbReference type="ChEBI" id="CHEBI:57692"/>
    </cofactor>
</comment>
<dbReference type="SUPFAM" id="SSF47203">
    <property type="entry name" value="Acyl-CoA dehydrogenase C-terminal domain-like"/>
    <property type="match status" value="1"/>
</dbReference>
<evidence type="ECO:0000313" key="9">
    <source>
        <dbReference type="EMBL" id="KAK9908043.1"/>
    </source>
</evidence>
<feature type="domain" description="Acyl-CoA oxidase/dehydrogenase middle" evidence="7">
    <location>
        <begin position="182"/>
        <end position="273"/>
    </location>
</feature>
<evidence type="ECO:0000259" key="6">
    <source>
        <dbReference type="Pfam" id="PF00441"/>
    </source>
</evidence>
<comment type="similarity">
    <text evidence="2 5">Belongs to the acyl-CoA dehydrogenase family.</text>
</comment>
<evidence type="ECO:0000256" key="1">
    <source>
        <dbReference type="ARBA" id="ARBA00001974"/>
    </source>
</evidence>
<dbReference type="InterPro" id="IPR037069">
    <property type="entry name" value="AcylCoA_DH/ox_N_sf"/>
</dbReference>
<dbReference type="InterPro" id="IPR009075">
    <property type="entry name" value="AcylCo_DH/oxidase_C"/>
</dbReference>
<dbReference type="InterPro" id="IPR009100">
    <property type="entry name" value="AcylCoA_DH/oxidase_NM_dom_sf"/>
</dbReference>
<organism evidence="9 10">
    <name type="scientific">Coccomyxa subellipsoidea</name>
    <dbReference type="NCBI Taxonomy" id="248742"/>
    <lineage>
        <taxon>Eukaryota</taxon>
        <taxon>Viridiplantae</taxon>
        <taxon>Chlorophyta</taxon>
        <taxon>core chlorophytes</taxon>
        <taxon>Trebouxiophyceae</taxon>
        <taxon>Trebouxiophyceae incertae sedis</taxon>
        <taxon>Coccomyxaceae</taxon>
        <taxon>Coccomyxa</taxon>
    </lineage>
</organism>
<keyword evidence="5" id="KW-0560">Oxidoreductase</keyword>
<evidence type="ECO:0000256" key="3">
    <source>
        <dbReference type="ARBA" id="ARBA00022630"/>
    </source>
</evidence>
<accession>A0ABR2YM03</accession>
<dbReference type="InterPro" id="IPR006089">
    <property type="entry name" value="Acyl-CoA_DH_CS"/>
</dbReference>
<comment type="caution">
    <text evidence="9">The sequence shown here is derived from an EMBL/GenBank/DDBJ whole genome shotgun (WGS) entry which is preliminary data.</text>
</comment>
<evidence type="ECO:0000256" key="2">
    <source>
        <dbReference type="ARBA" id="ARBA00009347"/>
    </source>
</evidence>
<dbReference type="InterPro" id="IPR036250">
    <property type="entry name" value="AcylCo_DH-like_C"/>
</dbReference>
<gene>
    <name evidence="9" type="ORF">WJX75_002011</name>
</gene>
<feature type="domain" description="Acyl-CoA dehydrogenase/oxidase C-terminal" evidence="6">
    <location>
        <begin position="290"/>
        <end position="432"/>
    </location>
</feature>
<evidence type="ECO:0008006" key="11">
    <source>
        <dbReference type="Google" id="ProtNLM"/>
    </source>
</evidence>
<dbReference type="InterPro" id="IPR045008">
    <property type="entry name" value="ACX4-like"/>
</dbReference>
<dbReference type="Gene3D" id="1.20.140.10">
    <property type="entry name" value="Butyryl-CoA Dehydrogenase, subunit A, domain 3"/>
    <property type="match status" value="1"/>
</dbReference>
<keyword evidence="4 5" id="KW-0274">FAD</keyword>
<dbReference type="PANTHER" id="PTHR43188">
    <property type="entry name" value="ACYL-COENZYME A OXIDASE"/>
    <property type="match status" value="1"/>
</dbReference>
<protein>
    <recommendedName>
        <fullName evidence="11">Acyl-CoA dehydrogenase NM domain-like protein</fullName>
    </recommendedName>
</protein>
<dbReference type="SUPFAM" id="SSF56645">
    <property type="entry name" value="Acyl-CoA dehydrogenase NM domain-like"/>
    <property type="match status" value="1"/>
</dbReference>
<proteinExistence type="inferred from homology"/>
<dbReference type="InterPro" id="IPR013786">
    <property type="entry name" value="AcylCoA_DH/ox_N"/>
</dbReference>
<dbReference type="Proteomes" id="UP001491310">
    <property type="component" value="Unassembled WGS sequence"/>
</dbReference>
<dbReference type="Gene3D" id="1.10.540.10">
    <property type="entry name" value="Acyl-CoA dehydrogenase/oxidase, N-terminal domain"/>
    <property type="match status" value="1"/>
</dbReference>
<dbReference type="PROSITE" id="PS00073">
    <property type="entry name" value="ACYL_COA_DH_2"/>
    <property type="match status" value="1"/>
</dbReference>
<name>A0ABR2YM03_9CHLO</name>